<protein>
    <submittedName>
        <fullName evidence="6">Putative deacylase</fullName>
    </submittedName>
</protein>
<dbReference type="InterPro" id="IPR055438">
    <property type="entry name" value="AstE_AspA_cat"/>
</dbReference>
<accession>A0A318KFZ3</accession>
<evidence type="ECO:0000259" key="5">
    <source>
        <dbReference type="Pfam" id="PF24827"/>
    </source>
</evidence>
<dbReference type="Pfam" id="PF24827">
    <property type="entry name" value="AstE_AspA_cat"/>
    <property type="match status" value="1"/>
</dbReference>
<dbReference type="PANTHER" id="PTHR37326">
    <property type="entry name" value="BLL3975 PROTEIN"/>
    <property type="match status" value="1"/>
</dbReference>
<dbReference type="SUPFAM" id="SSF53187">
    <property type="entry name" value="Zn-dependent exopeptidases"/>
    <property type="match status" value="1"/>
</dbReference>
<sequence>MTVPMHFQSVHFSAIEPGPRLIVLGAVHGNEVCGRLGILRVIDDLNSGRTRLLRGSVTFVPVTNPLAYNKVQRAGDRNLNRNLAPTDAPQEFEDHIANWLCPQLAAHDVLLDLHSFLAPGVPFAFMGPRNNDGPLEPFAFAEQEQALAVRLGVNRFIEGWLSTYALGVERRVKVFGHQTDRATQLNTDTRYGVGTTEYMRAHGGWALTLECGQHADPQAPDVAYTAICNTLAHLGLSDAPAPEARPASDCEMLALYEVIDKMHADDRFVRPFASFDAVKQGEQIGVRHDGVPVLAAEDGCIVFPNPNAQVGQEWFYLARPSNRLR</sequence>
<comment type="caution">
    <text evidence="6">The sequence shown here is derived from an EMBL/GenBank/DDBJ whole genome shotgun (WGS) entry which is preliminary data.</text>
</comment>
<gene>
    <name evidence="6" type="ORF">DFR34_1406</name>
</gene>
<feature type="domain" description="Succinylglutamate desuccinylase/Aspartoacylase catalytic" evidence="5">
    <location>
        <begin position="17"/>
        <end position="115"/>
    </location>
</feature>
<keyword evidence="4" id="KW-0862">Zinc</keyword>
<evidence type="ECO:0000256" key="1">
    <source>
        <dbReference type="ARBA" id="ARBA00001947"/>
    </source>
</evidence>
<dbReference type="GO" id="GO:0046872">
    <property type="term" value="F:metal ion binding"/>
    <property type="evidence" value="ECO:0007669"/>
    <property type="project" value="UniProtKB-KW"/>
</dbReference>
<evidence type="ECO:0000256" key="3">
    <source>
        <dbReference type="ARBA" id="ARBA00022801"/>
    </source>
</evidence>
<proteinExistence type="predicted"/>
<keyword evidence="2" id="KW-0479">Metal-binding</keyword>
<dbReference type="Gene3D" id="3.40.630.10">
    <property type="entry name" value="Zn peptidases"/>
    <property type="match status" value="1"/>
</dbReference>
<evidence type="ECO:0000256" key="4">
    <source>
        <dbReference type="ARBA" id="ARBA00022833"/>
    </source>
</evidence>
<evidence type="ECO:0000313" key="6">
    <source>
        <dbReference type="EMBL" id="PXX73668.1"/>
    </source>
</evidence>
<reference evidence="6 7" key="1">
    <citation type="submission" date="2018-05" db="EMBL/GenBank/DDBJ databases">
        <title>Genomic Encyclopedia of Type Strains, Phase IV (KMG-IV): sequencing the most valuable type-strain genomes for metagenomic binning, comparative biology and taxonomic classification.</title>
        <authorList>
            <person name="Goeker M."/>
        </authorList>
    </citation>
    <scope>NUCLEOTIDE SEQUENCE [LARGE SCALE GENOMIC DNA]</scope>
    <source>
        <strain evidence="6 7">DSM 29661</strain>
    </source>
</reference>
<evidence type="ECO:0000313" key="7">
    <source>
        <dbReference type="Proteomes" id="UP000247555"/>
    </source>
</evidence>
<keyword evidence="3" id="KW-0378">Hydrolase</keyword>
<evidence type="ECO:0000256" key="2">
    <source>
        <dbReference type="ARBA" id="ARBA00022723"/>
    </source>
</evidence>
<dbReference type="AlphaFoldDB" id="A0A318KFZ3"/>
<comment type="cofactor">
    <cofactor evidence="1">
        <name>Zn(2+)</name>
        <dbReference type="ChEBI" id="CHEBI:29105"/>
    </cofactor>
</comment>
<dbReference type="OrthoDB" id="9774976at2"/>
<dbReference type="Proteomes" id="UP000247555">
    <property type="component" value="Unassembled WGS sequence"/>
</dbReference>
<name>A0A318KFZ3_9NEIS</name>
<dbReference type="PANTHER" id="PTHR37326:SF1">
    <property type="entry name" value="BLL3975 PROTEIN"/>
    <property type="match status" value="1"/>
</dbReference>
<dbReference type="RefSeq" id="WP_110392248.1">
    <property type="nucleotide sequence ID" value="NZ_QJKI01000040.1"/>
</dbReference>
<keyword evidence="7" id="KW-1185">Reference proteome</keyword>
<dbReference type="InterPro" id="IPR053138">
    <property type="entry name" value="N-alpha-Ac-DABA_deacetylase"/>
</dbReference>
<organism evidence="6 7">
    <name type="scientific">Rivihabitans pingtungensis</name>
    <dbReference type="NCBI Taxonomy" id="1054498"/>
    <lineage>
        <taxon>Bacteria</taxon>
        <taxon>Pseudomonadati</taxon>
        <taxon>Pseudomonadota</taxon>
        <taxon>Betaproteobacteria</taxon>
        <taxon>Neisseriales</taxon>
        <taxon>Aquaspirillaceae</taxon>
        <taxon>Rivihabitans</taxon>
    </lineage>
</organism>
<dbReference type="GO" id="GO:0016788">
    <property type="term" value="F:hydrolase activity, acting on ester bonds"/>
    <property type="evidence" value="ECO:0007669"/>
    <property type="project" value="InterPro"/>
</dbReference>
<dbReference type="EMBL" id="QJKI01000040">
    <property type="protein sequence ID" value="PXX73668.1"/>
    <property type="molecule type" value="Genomic_DNA"/>
</dbReference>